<comment type="subunit">
    <text evidence="3 9">Homodimer.</text>
</comment>
<dbReference type="Gene3D" id="3.90.1150.10">
    <property type="entry name" value="Aspartate Aminotransferase, domain 1"/>
    <property type="match status" value="1"/>
</dbReference>
<evidence type="ECO:0000259" key="10">
    <source>
        <dbReference type="Pfam" id="PF00155"/>
    </source>
</evidence>
<evidence type="ECO:0000313" key="11">
    <source>
        <dbReference type="EMBL" id="OGG53281.1"/>
    </source>
</evidence>
<keyword evidence="5 9" id="KW-0028">Amino-acid biosynthesis</keyword>
<dbReference type="STRING" id="1798480.A2851_01675"/>
<dbReference type="GO" id="GO:0000105">
    <property type="term" value="P:L-histidine biosynthetic process"/>
    <property type="evidence" value="ECO:0007669"/>
    <property type="project" value="UniProtKB-UniRule"/>
</dbReference>
<evidence type="ECO:0000256" key="8">
    <source>
        <dbReference type="ARBA" id="ARBA00023102"/>
    </source>
</evidence>
<dbReference type="Gene3D" id="3.40.640.10">
    <property type="entry name" value="Type I PLP-dependent aspartate aminotransferase-like (Major domain)"/>
    <property type="match status" value="1"/>
</dbReference>
<comment type="pathway">
    <text evidence="9">Amino-acid biosynthesis; L-histidine biosynthesis; L-histidine from 5-phospho-alpha-D-ribose 1-diphosphate: step 7/9.</text>
</comment>
<dbReference type="EMBL" id="MFKT01000014">
    <property type="protein sequence ID" value="OGG53281.1"/>
    <property type="molecule type" value="Genomic_DNA"/>
</dbReference>
<dbReference type="PANTHER" id="PTHR42885:SF2">
    <property type="entry name" value="HISTIDINOL-PHOSPHATE AMINOTRANSFERASE"/>
    <property type="match status" value="1"/>
</dbReference>
<dbReference type="PROSITE" id="PS00599">
    <property type="entry name" value="AA_TRANSFER_CLASS_2"/>
    <property type="match status" value="1"/>
</dbReference>
<evidence type="ECO:0000313" key="12">
    <source>
        <dbReference type="Proteomes" id="UP000176863"/>
    </source>
</evidence>
<dbReference type="HAMAP" id="MF_01023">
    <property type="entry name" value="HisC_aminotrans_2"/>
    <property type="match status" value="1"/>
</dbReference>
<sequence>MISSLIRSDLQNFQPYRSARSLYGKGMFMDANENSFGSAVENGVDQELNRYPDPYSTDLRNALARFVDVTPDTIFVANGSDEAIDLLIRLFVERDEEILIVEPTYGVYRVAANIAGVKVAGFSLSADFSLEMSSLLARVTPKTKMIFCCSPNNPTGTLLKSQDVETICKSFKGIVVVDEAYIEFASRASFVKVTKEIENLVVLRTFSKAWGLAGIRVGYCVANEVVVEYLNKIKPPYNLNRISAKIALEALRNPSKMLDMKAAILTERARLAKALADLGFTVYPSEANFLLARYPGVGTPAKRLAEEFGIIIRDFSTQPLLKGCVRISVGTSEQDDLLIKSLKKIL</sequence>
<dbReference type="CDD" id="cd00609">
    <property type="entry name" value="AAT_like"/>
    <property type="match status" value="1"/>
</dbReference>
<evidence type="ECO:0000256" key="9">
    <source>
        <dbReference type="HAMAP-Rule" id="MF_01023"/>
    </source>
</evidence>
<keyword evidence="6 9" id="KW-0808">Transferase</keyword>
<evidence type="ECO:0000256" key="5">
    <source>
        <dbReference type="ARBA" id="ARBA00022605"/>
    </source>
</evidence>
<keyword evidence="7 9" id="KW-0663">Pyridoxal phosphate</keyword>
<evidence type="ECO:0000256" key="1">
    <source>
        <dbReference type="ARBA" id="ARBA00001933"/>
    </source>
</evidence>
<feature type="domain" description="Aminotransferase class I/classII large" evidence="10">
    <location>
        <begin position="42"/>
        <end position="341"/>
    </location>
</feature>
<name>A0A1F6CW62_9BACT</name>
<evidence type="ECO:0000256" key="2">
    <source>
        <dbReference type="ARBA" id="ARBA00007970"/>
    </source>
</evidence>
<evidence type="ECO:0000256" key="4">
    <source>
        <dbReference type="ARBA" id="ARBA00022576"/>
    </source>
</evidence>
<dbReference type="UniPathway" id="UPA00031">
    <property type="reaction ID" value="UER00012"/>
</dbReference>
<protein>
    <recommendedName>
        <fullName evidence="9">Histidinol-phosphate aminotransferase</fullName>
        <ecNumber evidence="9">2.6.1.9</ecNumber>
    </recommendedName>
    <alternativeName>
        <fullName evidence="9">Imidazole acetol-phosphate transaminase</fullName>
    </alternativeName>
</protein>
<dbReference type="PANTHER" id="PTHR42885">
    <property type="entry name" value="HISTIDINOL-PHOSPHATE AMINOTRANSFERASE-RELATED"/>
    <property type="match status" value="1"/>
</dbReference>
<organism evidence="11 12">
    <name type="scientific">Candidatus Kaiserbacteria bacterium RIFCSPHIGHO2_01_FULL_53_29</name>
    <dbReference type="NCBI Taxonomy" id="1798480"/>
    <lineage>
        <taxon>Bacteria</taxon>
        <taxon>Candidatus Kaiseribacteriota</taxon>
    </lineage>
</organism>
<dbReference type="EC" id="2.6.1.9" evidence="9"/>
<dbReference type="Proteomes" id="UP000176863">
    <property type="component" value="Unassembled WGS sequence"/>
</dbReference>
<dbReference type="InterPro" id="IPR005861">
    <property type="entry name" value="HisP_aminotrans"/>
</dbReference>
<reference evidence="11 12" key="1">
    <citation type="journal article" date="2016" name="Nat. Commun.">
        <title>Thousands of microbial genomes shed light on interconnected biogeochemical processes in an aquifer system.</title>
        <authorList>
            <person name="Anantharaman K."/>
            <person name="Brown C.T."/>
            <person name="Hug L.A."/>
            <person name="Sharon I."/>
            <person name="Castelle C.J."/>
            <person name="Probst A.J."/>
            <person name="Thomas B.C."/>
            <person name="Singh A."/>
            <person name="Wilkins M.J."/>
            <person name="Karaoz U."/>
            <person name="Brodie E.L."/>
            <person name="Williams K.H."/>
            <person name="Hubbard S.S."/>
            <person name="Banfield J.F."/>
        </authorList>
    </citation>
    <scope>NUCLEOTIDE SEQUENCE [LARGE SCALE GENOMIC DNA]</scope>
</reference>
<comment type="cofactor">
    <cofactor evidence="1 9">
        <name>pyridoxal 5'-phosphate</name>
        <dbReference type="ChEBI" id="CHEBI:597326"/>
    </cofactor>
</comment>
<dbReference type="GO" id="GO:0004400">
    <property type="term" value="F:histidinol-phosphate transaminase activity"/>
    <property type="evidence" value="ECO:0007669"/>
    <property type="project" value="UniProtKB-UniRule"/>
</dbReference>
<comment type="caution">
    <text evidence="11">The sequence shown here is derived from an EMBL/GenBank/DDBJ whole genome shotgun (WGS) entry which is preliminary data.</text>
</comment>
<dbReference type="InterPro" id="IPR015424">
    <property type="entry name" value="PyrdxlP-dep_Trfase"/>
</dbReference>
<comment type="catalytic activity">
    <reaction evidence="9">
        <text>L-histidinol phosphate + 2-oxoglutarate = 3-(imidazol-4-yl)-2-oxopropyl phosphate + L-glutamate</text>
        <dbReference type="Rhea" id="RHEA:23744"/>
        <dbReference type="ChEBI" id="CHEBI:16810"/>
        <dbReference type="ChEBI" id="CHEBI:29985"/>
        <dbReference type="ChEBI" id="CHEBI:57766"/>
        <dbReference type="ChEBI" id="CHEBI:57980"/>
        <dbReference type="EC" id="2.6.1.9"/>
    </reaction>
</comment>
<dbReference type="InterPro" id="IPR015421">
    <property type="entry name" value="PyrdxlP-dep_Trfase_major"/>
</dbReference>
<accession>A0A1F6CW62</accession>
<dbReference type="InterPro" id="IPR015422">
    <property type="entry name" value="PyrdxlP-dep_Trfase_small"/>
</dbReference>
<dbReference type="SUPFAM" id="SSF53383">
    <property type="entry name" value="PLP-dependent transferases"/>
    <property type="match status" value="1"/>
</dbReference>
<dbReference type="AlphaFoldDB" id="A0A1F6CW62"/>
<keyword evidence="8 9" id="KW-0368">Histidine biosynthesis</keyword>
<evidence type="ECO:0000256" key="3">
    <source>
        <dbReference type="ARBA" id="ARBA00011738"/>
    </source>
</evidence>
<comment type="similarity">
    <text evidence="2 9">Belongs to the class-II pyridoxal-phosphate-dependent aminotransferase family. Histidinol-phosphate aminotransferase subfamily.</text>
</comment>
<evidence type="ECO:0000256" key="7">
    <source>
        <dbReference type="ARBA" id="ARBA00022898"/>
    </source>
</evidence>
<dbReference type="InterPro" id="IPR001917">
    <property type="entry name" value="Aminotrans_II_pyridoxalP_BS"/>
</dbReference>
<feature type="modified residue" description="N6-(pyridoxal phosphate)lysine" evidence="9">
    <location>
        <position position="208"/>
    </location>
</feature>
<dbReference type="NCBIfam" id="TIGR01141">
    <property type="entry name" value="hisC"/>
    <property type="match status" value="1"/>
</dbReference>
<proteinExistence type="inferred from homology"/>
<keyword evidence="4 9" id="KW-0032">Aminotransferase</keyword>
<dbReference type="Pfam" id="PF00155">
    <property type="entry name" value="Aminotran_1_2"/>
    <property type="match status" value="1"/>
</dbReference>
<dbReference type="GO" id="GO:0030170">
    <property type="term" value="F:pyridoxal phosphate binding"/>
    <property type="evidence" value="ECO:0007669"/>
    <property type="project" value="InterPro"/>
</dbReference>
<dbReference type="InterPro" id="IPR004839">
    <property type="entry name" value="Aminotransferase_I/II_large"/>
</dbReference>
<gene>
    <name evidence="9" type="primary">hisC</name>
    <name evidence="11" type="ORF">A2851_01675</name>
</gene>
<evidence type="ECO:0000256" key="6">
    <source>
        <dbReference type="ARBA" id="ARBA00022679"/>
    </source>
</evidence>